<organism evidence="5 6">
    <name type="scientific">Leptolyngbya foveolarum</name>
    <dbReference type="NCBI Taxonomy" id="47253"/>
    <lineage>
        <taxon>Bacteria</taxon>
        <taxon>Bacillati</taxon>
        <taxon>Cyanobacteriota</taxon>
        <taxon>Cyanophyceae</taxon>
        <taxon>Leptolyngbyales</taxon>
        <taxon>Leptolyngbyaceae</taxon>
        <taxon>Leptolyngbya group</taxon>
        <taxon>Leptolyngbya</taxon>
    </lineage>
</organism>
<evidence type="ECO:0000256" key="1">
    <source>
        <dbReference type="ARBA" id="ARBA00022737"/>
    </source>
</evidence>
<evidence type="ECO:0000256" key="3">
    <source>
        <dbReference type="PROSITE-ProRule" id="PRU00339"/>
    </source>
</evidence>
<feature type="compositionally biased region" description="Polar residues" evidence="4">
    <location>
        <begin position="373"/>
        <end position="386"/>
    </location>
</feature>
<dbReference type="PANTHER" id="PTHR44858:SF1">
    <property type="entry name" value="UDP-N-ACETYLGLUCOSAMINE--PEPTIDE N-ACETYLGLUCOSAMINYLTRANSFERASE SPINDLY-RELATED"/>
    <property type="match status" value="1"/>
</dbReference>
<evidence type="ECO:0000313" key="6">
    <source>
        <dbReference type="Proteomes" id="UP000249354"/>
    </source>
</evidence>
<dbReference type="PROSITE" id="PS50005">
    <property type="entry name" value="TPR"/>
    <property type="match status" value="1"/>
</dbReference>
<reference evidence="6" key="1">
    <citation type="submission" date="2018-04" db="EMBL/GenBank/DDBJ databases">
        <authorList>
            <person name="Cornet L."/>
        </authorList>
    </citation>
    <scope>NUCLEOTIDE SEQUENCE [LARGE SCALE GENOMIC DNA]</scope>
</reference>
<comment type="caution">
    <text evidence="5">The sequence shown here is derived from an EMBL/GenBank/DDBJ whole genome shotgun (WGS) entry which is preliminary data.</text>
</comment>
<dbReference type="InterPro" id="IPR050498">
    <property type="entry name" value="Ycf3"/>
</dbReference>
<evidence type="ECO:0000256" key="2">
    <source>
        <dbReference type="ARBA" id="ARBA00022803"/>
    </source>
</evidence>
<sequence>MKHLPSSWYRQQIAKAVYRRGLTYASQTDHKKAIATFTKALSDHPQPAKVQLERGICYFKNNQSEKAIADFEAIIQADNTARFTLAQAHHHRGLLRLQSGNEAGALADWSAAIAHCETYPEPHYQRALVSLSQGLHDRALADLNDAIAANPTLMLAYLQRGNLRHQLGDIPGAVADWEIAVCNDFTLETAKQKLATIKQDAHDAQLSAVLQAPLAEKGLTVEVNHNNSQLDIHVHRQLGTGVNYFTLPKLIQQHLAPLHLSEINRFRLIGHLADVNRPEWNQSYDLYKNQPCPPSNWQPAISALVTFPPLGIPAFIQAIRVKKLYESGQYIESVRASKAVKRFGMAGSITLSCLVLFPLTYAAFDSMKENPTFSAAEQPETATRSAYQRLKKER</sequence>
<evidence type="ECO:0000313" key="5">
    <source>
        <dbReference type="EMBL" id="PZO16377.1"/>
    </source>
</evidence>
<dbReference type="Gene3D" id="1.25.40.10">
    <property type="entry name" value="Tetratricopeptide repeat domain"/>
    <property type="match status" value="2"/>
</dbReference>
<reference evidence="5 6" key="2">
    <citation type="submission" date="2018-06" db="EMBL/GenBank/DDBJ databases">
        <title>Metagenomic assembly of (sub)arctic Cyanobacteria and their associated microbiome from non-axenic cultures.</title>
        <authorList>
            <person name="Baurain D."/>
        </authorList>
    </citation>
    <scope>NUCLEOTIDE SEQUENCE [LARGE SCALE GENOMIC DNA]</scope>
    <source>
        <strain evidence="5">ULC129bin1</strain>
    </source>
</reference>
<feature type="region of interest" description="Disordered" evidence="4">
    <location>
        <begin position="373"/>
        <end position="394"/>
    </location>
</feature>
<dbReference type="AlphaFoldDB" id="A0A2W4UAN4"/>
<keyword evidence="2 3" id="KW-0802">TPR repeat</keyword>
<feature type="repeat" description="TPR" evidence="3">
    <location>
        <begin position="14"/>
        <end position="47"/>
    </location>
</feature>
<accession>A0A2W4UAN4</accession>
<dbReference type="GO" id="GO:0009279">
    <property type="term" value="C:cell outer membrane"/>
    <property type="evidence" value="ECO:0007669"/>
    <property type="project" value="TreeGrafter"/>
</dbReference>
<dbReference type="EMBL" id="QBMC01000081">
    <property type="protein sequence ID" value="PZO16377.1"/>
    <property type="molecule type" value="Genomic_DNA"/>
</dbReference>
<protein>
    <submittedName>
        <fullName evidence="5">Uncharacterized protein</fullName>
    </submittedName>
</protein>
<gene>
    <name evidence="5" type="ORF">DCF25_12510</name>
</gene>
<name>A0A2W4UAN4_9CYAN</name>
<keyword evidence="1" id="KW-0677">Repeat</keyword>
<dbReference type="Pfam" id="PF13432">
    <property type="entry name" value="TPR_16"/>
    <property type="match status" value="1"/>
</dbReference>
<dbReference type="SMART" id="SM00028">
    <property type="entry name" value="TPR"/>
    <property type="match status" value="5"/>
</dbReference>
<dbReference type="PANTHER" id="PTHR44858">
    <property type="entry name" value="TETRATRICOPEPTIDE REPEAT PROTEIN 6"/>
    <property type="match status" value="1"/>
</dbReference>
<evidence type="ECO:0000256" key="4">
    <source>
        <dbReference type="SAM" id="MobiDB-lite"/>
    </source>
</evidence>
<proteinExistence type="predicted"/>
<dbReference type="InterPro" id="IPR019734">
    <property type="entry name" value="TPR_rpt"/>
</dbReference>
<dbReference type="SUPFAM" id="SSF48452">
    <property type="entry name" value="TPR-like"/>
    <property type="match status" value="1"/>
</dbReference>
<dbReference type="GO" id="GO:0046813">
    <property type="term" value="P:receptor-mediated virion attachment to host cell"/>
    <property type="evidence" value="ECO:0007669"/>
    <property type="project" value="TreeGrafter"/>
</dbReference>
<dbReference type="InterPro" id="IPR011990">
    <property type="entry name" value="TPR-like_helical_dom_sf"/>
</dbReference>
<dbReference type="Proteomes" id="UP000249354">
    <property type="component" value="Unassembled WGS sequence"/>
</dbReference>